<accession>A0A010YJV6</accession>
<dbReference type="Pfam" id="PF00296">
    <property type="entry name" value="Bac_luciferase"/>
    <property type="match status" value="1"/>
</dbReference>
<dbReference type="InterPro" id="IPR011251">
    <property type="entry name" value="Luciferase-like_dom"/>
</dbReference>
<dbReference type="Proteomes" id="UP000021053">
    <property type="component" value="Unassembled WGS sequence"/>
</dbReference>
<dbReference type="PANTHER" id="PTHR43244:SF1">
    <property type="entry name" value="5,10-METHYLENETETRAHYDROMETHANOPTERIN REDUCTASE"/>
    <property type="match status" value="1"/>
</dbReference>
<evidence type="ECO:0000259" key="2">
    <source>
        <dbReference type="Pfam" id="PF00296"/>
    </source>
</evidence>
<dbReference type="Gene3D" id="3.20.20.30">
    <property type="entry name" value="Luciferase-like domain"/>
    <property type="match status" value="1"/>
</dbReference>
<dbReference type="EMBL" id="JFBT01000001">
    <property type="protein sequence ID" value="EXG80530.1"/>
    <property type="molecule type" value="Genomic_DNA"/>
</dbReference>
<dbReference type="PATRIC" id="fig|927661.3.peg.1582"/>
<dbReference type="InterPro" id="IPR050564">
    <property type="entry name" value="F420-G6PD/mer"/>
</dbReference>
<reference evidence="3 4" key="1">
    <citation type="submission" date="2013-07" db="EMBL/GenBank/DDBJ databases">
        <authorList>
            <consortium name="DOE Joint Genome Institute"/>
            <person name="Eisen J."/>
            <person name="Huntemann M."/>
            <person name="Han J."/>
            <person name="Chen A."/>
            <person name="Kyrpides N."/>
            <person name="Mavromatis K."/>
            <person name="Markowitz V."/>
            <person name="Palaniappan K."/>
            <person name="Ivanova N."/>
            <person name="Schaumberg A."/>
            <person name="Pati A."/>
            <person name="Liolios K."/>
            <person name="Nordberg H.P."/>
            <person name="Cantor M.N."/>
            <person name="Hua S.X."/>
            <person name="Woyke T."/>
        </authorList>
    </citation>
    <scope>NUCLEOTIDE SEQUENCE [LARGE SCALE GENOMIC DNA]</scope>
    <source>
        <strain evidence="3 4">DSM 44712</strain>
    </source>
</reference>
<sequence>MVKLGINIPNFTTSPREMRDWVKFTQDHGFTLAMMSDHVAVTPQVADLYPPPFYDPFTTLGWVAGYADGLELGTTVTILPYRHPLLTASMAAALHDFTDGHFVLGVAAGWASDEFEALGLDFAGRGRASEEYVAAIRSALRDEVTSASGEFVDYRDVATGPARHTPIWIGGTAPAVLRRAVAHGDAWHPNNAPLDWLRDVGLPKTQGVAFCPRMRARVTAHDSAPDRAPGTGSLDQVAADFRTLIELGAEYVVLDSNPDHPRDRLPAAEDFRTLAALADRLIGGR</sequence>
<organism evidence="3 4">
    <name type="scientific">Cryptosporangium arvum DSM 44712</name>
    <dbReference type="NCBI Taxonomy" id="927661"/>
    <lineage>
        <taxon>Bacteria</taxon>
        <taxon>Bacillati</taxon>
        <taxon>Actinomycetota</taxon>
        <taxon>Actinomycetes</taxon>
        <taxon>Cryptosporangiales</taxon>
        <taxon>Cryptosporangiaceae</taxon>
        <taxon>Cryptosporangium</taxon>
    </lineage>
</organism>
<keyword evidence="1" id="KW-0560">Oxidoreductase</keyword>
<gene>
    <name evidence="3" type="ORF">CryarDRAFT_1610</name>
</gene>
<comment type="caution">
    <text evidence="3">The sequence shown here is derived from an EMBL/GenBank/DDBJ whole genome shotgun (WGS) entry which is preliminary data.</text>
</comment>
<dbReference type="PANTHER" id="PTHR43244">
    <property type="match status" value="1"/>
</dbReference>
<protein>
    <submittedName>
        <fullName evidence="3">Flavin-dependent oxidoreductase, F420-dependent methylene-tetrahydromethanopterin reductase</fullName>
    </submittedName>
</protein>
<name>A0A010YJV6_9ACTN</name>
<evidence type="ECO:0000313" key="3">
    <source>
        <dbReference type="EMBL" id="EXG80530.1"/>
    </source>
</evidence>
<evidence type="ECO:0000256" key="1">
    <source>
        <dbReference type="ARBA" id="ARBA00023002"/>
    </source>
</evidence>
<dbReference type="GO" id="GO:0016705">
    <property type="term" value="F:oxidoreductase activity, acting on paired donors, with incorporation or reduction of molecular oxygen"/>
    <property type="evidence" value="ECO:0007669"/>
    <property type="project" value="InterPro"/>
</dbReference>
<evidence type="ECO:0000313" key="4">
    <source>
        <dbReference type="Proteomes" id="UP000021053"/>
    </source>
</evidence>
<dbReference type="SUPFAM" id="SSF51679">
    <property type="entry name" value="Bacterial luciferase-like"/>
    <property type="match status" value="1"/>
</dbReference>
<proteinExistence type="predicted"/>
<keyword evidence="4" id="KW-1185">Reference proteome</keyword>
<dbReference type="RefSeq" id="WP_211247324.1">
    <property type="nucleotide sequence ID" value="NZ_KK073874.1"/>
</dbReference>
<feature type="domain" description="Luciferase-like" evidence="2">
    <location>
        <begin position="13"/>
        <end position="198"/>
    </location>
</feature>
<dbReference type="AlphaFoldDB" id="A0A010YJV6"/>
<dbReference type="InterPro" id="IPR036661">
    <property type="entry name" value="Luciferase-like_sf"/>
</dbReference>
<dbReference type="HOGENOM" id="CLU_027853_7_1_11"/>